<evidence type="ECO:0000313" key="6">
    <source>
        <dbReference type="EMBL" id="CAB4574829.1"/>
    </source>
</evidence>
<feature type="transmembrane region" description="Helical" evidence="5">
    <location>
        <begin position="85"/>
        <end position="102"/>
    </location>
</feature>
<feature type="transmembrane region" description="Helical" evidence="5">
    <location>
        <begin position="133"/>
        <end position="151"/>
    </location>
</feature>
<dbReference type="Pfam" id="PF03006">
    <property type="entry name" value="HlyIII"/>
    <property type="match status" value="1"/>
</dbReference>
<evidence type="ECO:0000256" key="4">
    <source>
        <dbReference type="ARBA" id="ARBA00023136"/>
    </source>
</evidence>
<evidence type="ECO:0000256" key="1">
    <source>
        <dbReference type="ARBA" id="ARBA00004141"/>
    </source>
</evidence>
<dbReference type="InterPro" id="IPR004254">
    <property type="entry name" value="AdipoR/HlyIII-related"/>
</dbReference>
<reference evidence="6" key="1">
    <citation type="submission" date="2020-05" db="EMBL/GenBank/DDBJ databases">
        <authorList>
            <person name="Chiriac C."/>
            <person name="Salcher M."/>
            <person name="Ghai R."/>
            <person name="Kavagutti S V."/>
        </authorList>
    </citation>
    <scope>NUCLEOTIDE SEQUENCE</scope>
</reference>
<organism evidence="6">
    <name type="scientific">freshwater metagenome</name>
    <dbReference type="NCBI Taxonomy" id="449393"/>
    <lineage>
        <taxon>unclassified sequences</taxon>
        <taxon>metagenomes</taxon>
        <taxon>ecological metagenomes</taxon>
    </lineage>
</organism>
<keyword evidence="4 5" id="KW-0472">Membrane</keyword>
<evidence type="ECO:0000256" key="3">
    <source>
        <dbReference type="ARBA" id="ARBA00022989"/>
    </source>
</evidence>
<evidence type="ECO:0000256" key="5">
    <source>
        <dbReference type="SAM" id="Phobius"/>
    </source>
</evidence>
<name>A0A6J6EHB7_9ZZZZ</name>
<protein>
    <submittedName>
        <fullName evidence="6">Unannotated protein</fullName>
    </submittedName>
</protein>
<feature type="transmembrane region" description="Helical" evidence="5">
    <location>
        <begin position="18"/>
        <end position="39"/>
    </location>
</feature>
<dbReference type="GO" id="GO:0016020">
    <property type="term" value="C:membrane"/>
    <property type="evidence" value="ECO:0007669"/>
    <property type="project" value="UniProtKB-SubCell"/>
</dbReference>
<keyword evidence="3 5" id="KW-1133">Transmembrane helix</keyword>
<dbReference type="EMBL" id="CAEZTU010000013">
    <property type="protein sequence ID" value="CAB4574829.1"/>
    <property type="molecule type" value="Genomic_DNA"/>
</dbReference>
<proteinExistence type="predicted"/>
<comment type="subcellular location">
    <subcellularLocation>
        <location evidence="1">Membrane</location>
        <topology evidence="1">Multi-pass membrane protein</topology>
    </subcellularLocation>
</comment>
<sequence length="220" mass="24573">MAISESSPIQAPPLMRGWLHLGTSPVALIAGFVLVILAPTLSMRVAVAIFTLASATLFTVSATYHRIKWSPKYKAIFRKLDHANIFLIIAATYTPLTIYWLNPDQAQTLLILVWTGSISGLLMRIFWLNAPRWLYVPIYVALGWAALFYLPSFLANAGWLIVSLMFSGGVAYSVGAVVYALKRPKLSVKYFGFHELFHAFTITGYVCHYLAITFTIAKMY</sequence>
<feature type="transmembrane region" description="Helical" evidence="5">
    <location>
        <begin position="193"/>
        <end position="217"/>
    </location>
</feature>
<dbReference type="PANTHER" id="PTHR20855:SF3">
    <property type="entry name" value="LD03007P"/>
    <property type="match status" value="1"/>
</dbReference>
<feature type="transmembrane region" description="Helical" evidence="5">
    <location>
        <begin position="108"/>
        <end position="126"/>
    </location>
</feature>
<gene>
    <name evidence="6" type="ORF">UFOPK1740_00493</name>
</gene>
<keyword evidence="2 5" id="KW-0812">Transmembrane</keyword>
<accession>A0A6J6EHB7</accession>
<feature type="transmembrane region" description="Helical" evidence="5">
    <location>
        <begin position="157"/>
        <end position="181"/>
    </location>
</feature>
<feature type="transmembrane region" description="Helical" evidence="5">
    <location>
        <begin position="45"/>
        <end position="64"/>
    </location>
</feature>
<dbReference type="AlphaFoldDB" id="A0A6J6EHB7"/>
<dbReference type="PANTHER" id="PTHR20855">
    <property type="entry name" value="ADIPOR/PROGESTIN RECEPTOR-RELATED"/>
    <property type="match status" value="1"/>
</dbReference>
<evidence type="ECO:0000256" key="2">
    <source>
        <dbReference type="ARBA" id="ARBA00022692"/>
    </source>
</evidence>